<gene>
    <name evidence="1" type="ORF">LR48_Vigan10g063800</name>
</gene>
<reference evidence="2" key="1">
    <citation type="journal article" date="2015" name="Proc. Natl. Acad. Sci. U.S.A.">
        <title>Genome sequencing of adzuki bean (Vigna angularis) provides insight into high starch and low fat accumulation and domestication.</title>
        <authorList>
            <person name="Yang K."/>
            <person name="Tian Z."/>
            <person name="Chen C."/>
            <person name="Luo L."/>
            <person name="Zhao B."/>
            <person name="Wang Z."/>
            <person name="Yu L."/>
            <person name="Li Y."/>
            <person name="Sun Y."/>
            <person name="Li W."/>
            <person name="Chen Y."/>
            <person name="Li Y."/>
            <person name="Zhang Y."/>
            <person name="Ai D."/>
            <person name="Zhao J."/>
            <person name="Shang C."/>
            <person name="Ma Y."/>
            <person name="Wu B."/>
            <person name="Wang M."/>
            <person name="Gao L."/>
            <person name="Sun D."/>
            <person name="Zhang P."/>
            <person name="Guo F."/>
            <person name="Wang W."/>
            <person name="Li Y."/>
            <person name="Wang J."/>
            <person name="Varshney R.K."/>
            <person name="Wang J."/>
            <person name="Ling H.Q."/>
            <person name="Wan P."/>
        </authorList>
    </citation>
    <scope>NUCLEOTIDE SEQUENCE</scope>
    <source>
        <strain evidence="2">cv. Jingnong 6</strain>
    </source>
</reference>
<name>A0A0L9VI64_PHAAN</name>
<evidence type="ECO:0000313" key="2">
    <source>
        <dbReference type="Proteomes" id="UP000053144"/>
    </source>
</evidence>
<sequence>MAPRLPPPPQPNEPDTSNNARLLETVIDRSYAEATDGYPCRYQGHNRSVIF</sequence>
<protein>
    <submittedName>
        <fullName evidence="1">Uncharacterized protein</fullName>
    </submittedName>
</protein>
<dbReference type="Proteomes" id="UP000053144">
    <property type="component" value="Chromosome 10"/>
</dbReference>
<dbReference type="Gramene" id="KOM54746">
    <property type="protein sequence ID" value="KOM54746"/>
    <property type="gene ID" value="LR48_Vigan10g063800"/>
</dbReference>
<accession>A0A0L9VI64</accession>
<proteinExistence type="predicted"/>
<organism evidence="1 2">
    <name type="scientific">Phaseolus angularis</name>
    <name type="common">Azuki bean</name>
    <name type="synonym">Vigna angularis</name>
    <dbReference type="NCBI Taxonomy" id="3914"/>
    <lineage>
        <taxon>Eukaryota</taxon>
        <taxon>Viridiplantae</taxon>
        <taxon>Streptophyta</taxon>
        <taxon>Embryophyta</taxon>
        <taxon>Tracheophyta</taxon>
        <taxon>Spermatophyta</taxon>
        <taxon>Magnoliopsida</taxon>
        <taxon>eudicotyledons</taxon>
        <taxon>Gunneridae</taxon>
        <taxon>Pentapetalae</taxon>
        <taxon>rosids</taxon>
        <taxon>fabids</taxon>
        <taxon>Fabales</taxon>
        <taxon>Fabaceae</taxon>
        <taxon>Papilionoideae</taxon>
        <taxon>50 kb inversion clade</taxon>
        <taxon>NPAAA clade</taxon>
        <taxon>indigoferoid/millettioid clade</taxon>
        <taxon>Phaseoleae</taxon>
        <taxon>Vigna</taxon>
    </lineage>
</organism>
<evidence type="ECO:0000313" key="1">
    <source>
        <dbReference type="EMBL" id="KOM54746.1"/>
    </source>
</evidence>
<dbReference type="AlphaFoldDB" id="A0A0L9VI64"/>
<dbReference type="EMBL" id="CM003380">
    <property type="protein sequence ID" value="KOM54746.1"/>
    <property type="molecule type" value="Genomic_DNA"/>
</dbReference>